<feature type="compositionally biased region" description="Low complexity" evidence="1">
    <location>
        <begin position="525"/>
        <end position="536"/>
    </location>
</feature>
<dbReference type="OrthoDB" id="412359at2759"/>
<evidence type="ECO:0000313" key="2">
    <source>
        <dbReference type="EMBL" id="CAE8636146.1"/>
    </source>
</evidence>
<accession>A0A813HEX2</accession>
<evidence type="ECO:0000256" key="1">
    <source>
        <dbReference type="SAM" id="MobiDB-lite"/>
    </source>
</evidence>
<feature type="compositionally biased region" description="Low complexity" evidence="1">
    <location>
        <begin position="77"/>
        <end position="101"/>
    </location>
</feature>
<gene>
    <name evidence="2" type="ORF">PGLA1383_LOCUS51649</name>
</gene>
<dbReference type="Proteomes" id="UP000654075">
    <property type="component" value="Unassembled WGS sequence"/>
</dbReference>
<organism evidence="2 3">
    <name type="scientific">Polarella glacialis</name>
    <name type="common">Dinoflagellate</name>
    <dbReference type="NCBI Taxonomy" id="89957"/>
    <lineage>
        <taxon>Eukaryota</taxon>
        <taxon>Sar</taxon>
        <taxon>Alveolata</taxon>
        <taxon>Dinophyceae</taxon>
        <taxon>Suessiales</taxon>
        <taxon>Suessiaceae</taxon>
        <taxon>Polarella</taxon>
    </lineage>
</organism>
<proteinExistence type="predicted"/>
<dbReference type="EMBL" id="CAJNNV010031419">
    <property type="protein sequence ID" value="CAE8636146.1"/>
    <property type="molecule type" value="Genomic_DNA"/>
</dbReference>
<feature type="compositionally biased region" description="Acidic residues" evidence="1">
    <location>
        <begin position="10"/>
        <end position="21"/>
    </location>
</feature>
<feature type="region of interest" description="Disordered" evidence="1">
    <location>
        <begin position="75"/>
        <end position="107"/>
    </location>
</feature>
<keyword evidence="3" id="KW-1185">Reference proteome</keyword>
<reference evidence="2" key="1">
    <citation type="submission" date="2021-02" db="EMBL/GenBank/DDBJ databases">
        <authorList>
            <person name="Dougan E. K."/>
            <person name="Rhodes N."/>
            <person name="Thang M."/>
            <person name="Chan C."/>
        </authorList>
    </citation>
    <scope>NUCLEOTIDE SEQUENCE</scope>
</reference>
<evidence type="ECO:0000313" key="3">
    <source>
        <dbReference type="Proteomes" id="UP000654075"/>
    </source>
</evidence>
<feature type="region of interest" description="Disordered" evidence="1">
    <location>
        <begin position="1"/>
        <end position="38"/>
    </location>
</feature>
<comment type="caution">
    <text evidence="2">The sequence shown here is derived from an EMBL/GenBank/DDBJ whole genome shotgun (WGS) entry which is preliminary data.</text>
</comment>
<sequence length="1251" mass="136023">MTGTMGWPENDLEGDAPDVYEDIGVGETPGATPRLSDRENLQVLGHPQALEEEVGVPAAVQRILLLRRDEDRRNEESAAAEGYPQQRPSSGGAFAGAPGRPSSEDWTPQLQDFSEEVRLLREQALHQPPQQLEVKTFFDLQAYNLDPYAGKLRKEPGSMQLMYMFYSRIYEKLVGKQKGVEVPLFAPANFGDRSLGFRAILDWARDFRVSPARVTRKELERIFVTVHGGSMPALEKFTSKITYTEFVTFVVLCGTAGEPMDRSKVDGSRVREIETRLEQVKRLSTCLFLANSKKVKLGLHDAWRDVHFWKLSDGADFEKEARACEMRSRPQHRVDAIDIPEGCQDTAAARRYLDQFTWSQKDHLWEEFEAPCLDMGAFVLAGAVKKFRVSITNRGFSLCRLKLDVSSVGPVRLPWRDGTLGPGQSAEVMIEVVPMECGEWRGDIVASASWTGGFASPAEEIRIPTYVKVLQPQKGGSDAIASRLPLHAPRPFRPGSVCRISVDPACSHNQQLRAPTPHGRGSRPGSAVALSSSGGAKPPRPSSCGALLPQRAGSAGGSTAVPSRPLSVLASSRCCSSAAAGPPSSLGQVGKYCGLVPPTSPTPTPMRNFGDKALISSMAGWNIAQTGIRRIRHGRPATVGAVGAAGVTSAFFRISVGAFTAGAGERGGEPAHISENAMEANTICNFNSCVRFAEPPASLAALKNSCLPGFGHAIGVDGRGWQGWTNIFDPNTFVSGISDFIGVAALAGDAGIRVSSTSSGHRTWIRMGACVPSPRALNVHVAAPISVRSADELGLALGELAYIREAEHLGGVSDTALLVQAFNNILLRDQSAKVVSLGSPGDHGEELVADLEAVPWDASRSDEEVGAPGTGRGMIVVQTNATSSFHVSFSHDSAVPTRGTDVPSLRFVVGKRRNSMTTVGLGNPYIKKEPIDFTRQHDALLTESSEKSRTFWFLYDKNVGVAAMGVQATPQADLCRLVCRFRDAVGFRAEVCEQLRYVSVSSGKRPVSLRIVYVGAPPDISIPRFLFDPISWRELPWRGCSCILELDKFHTELVQRVQDLVAASPIAPFYGLVEPGHFCLNAVRLLEPLRRAELAELYSSRGETFDEDNVDWSSCCKEVHRRLVPLLYSSAWTYLPLRFERADCTSITLAPAGPGCARALAAWLRAAEEATGIRNMAMGKEVLTLNFAFEVFPVEGENAAQVRRDMVRQVTSLLEKEWGVMEFTAPKLACWQTRTSYVPLEAATALKEGAS</sequence>
<dbReference type="AlphaFoldDB" id="A0A813HEX2"/>
<protein>
    <submittedName>
        <fullName evidence="2">Uncharacterized protein</fullName>
    </submittedName>
</protein>
<name>A0A813HEX2_POLGL</name>
<feature type="region of interest" description="Disordered" evidence="1">
    <location>
        <begin position="509"/>
        <end position="562"/>
    </location>
</feature>